<dbReference type="Proteomes" id="UP000772434">
    <property type="component" value="Unassembled WGS sequence"/>
</dbReference>
<feature type="compositionally biased region" description="Low complexity" evidence="1">
    <location>
        <begin position="505"/>
        <end position="534"/>
    </location>
</feature>
<evidence type="ECO:0000256" key="2">
    <source>
        <dbReference type="SAM" id="SignalP"/>
    </source>
</evidence>
<keyword evidence="2" id="KW-0732">Signal</keyword>
<feature type="compositionally biased region" description="Basic and acidic residues" evidence="1">
    <location>
        <begin position="554"/>
        <end position="567"/>
    </location>
</feature>
<evidence type="ECO:0000256" key="1">
    <source>
        <dbReference type="SAM" id="MobiDB-lite"/>
    </source>
</evidence>
<feature type="region of interest" description="Disordered" evidence="1">
    <location>
        <begin position="403"/>
        <end position="429"/>
    </location>
</feature>
<feature type="region of interest" description="Disordered" evidence="1">
    <location>
        <begin position="444"/>
        <end position="473"/>
    </location>
</feature>
<reference evidence="3" key="1">
    <citation type="submission" date="2020-11" db="EMBL/GenBank/DDBJ databases">
        <authorList>
            <consortium name="DOE Joint Genome Institute"/>
            <person name="Ahrendt S."/>
            <person name="Riley R."/>
            <person name="Andreopoulos W."/>
            <person name="Labutti K."/>
            <person name="Pangilinan J."/>
            <person name="Ruiz-Duenas F.J."/>
            <person name="Barrasa J.M."/>
            <person name="Sanchez-Garcia M."/>
            <person name="Camarero S."/>
            <person name="Miyauchi S."/>
            <person name="Serrano A."/>
            <person name="Linde D."/>
            <person name="Babiker R."/>
            <person name="Drula E."/>
            <person name="Ayuso-Fernandez I."/>
            <person name="Pacheco R."/>
            <person name="Padilla G."/>
            <person name="Ferreira P."/>
            <person name="Barriuso J."/>
            <person name="Kellner H."/>
            <person name="Castanera R."/>
            <person name="Alfaro M."/>
            <person name="Ramirez L."/>
            <person name="Pisabarro A.G."/>
            <person name="Kuo A."/>
            <person name="Tritt A."/>
            <person name="Lipzen A."/>
            <person name="He G."/>
            <person name="Yan M."/>
            <person name="Ng V."/>
            <person name="Cullen D."/>
            <person name="Martin F."/>
            <person name="Rosso M.-N."/>
            <person name="Henrissat B."/>
            <person name="Hibbett D."/>
            <person name="Martinez A.T."/>
            <person name="Grigoriev I.V."/>
        </authorList>
    </citation>
    <scope>NUCLEOTIDE SEQUENCE</scope>
    <source>
        <strain evidence="3">AH 40177</strain>
    </source>
</reference>
<feature type="compositionally biased region" description="Polar residues" evidence="1">
    <location>
        <begin position="636"/>
        <end position="647"/>
    </location>
</feature>
<evidence type="ECO:0000313" key="4">
    <source>
        <dbReference type="Proteomes" id="UP000772434"/>
    </source>
</evidence>
<comment type="caution">
    <text evidence="3">The sequence shown here is derived from an EMBL/GenBank/DDBJ whole genome shotgun (WGS) entry which is preliminary data.</text>
</comment>
<sequence length="655" mass="72712">MAFHHVPTLACLCILKVASFPDQIPQNLALTYVKPRDISEFDILKALIPSYNGPDCSLDLSAVDPCLWATLVQIYSSSLPETFINYSIALKHTHLPLLQQIQSTPSFSLVTILELPGCPQLSDNTVLNIKPFASLIAFDASHTGLSSWGLRKLWLPPISADDLDSSGPWGLRIIRLRGCKAIDQTIFKALRELSLLSVVDLRGTSIDPTTIPVPFSEWSSACLEQSSLALLYHPTPLTVSFSLLRNTTVDFHSSPTIFQLHINKFEFRPYRDHPATQPAVEIQDKAFTFSPNTSTVISHDPPADYMQSVAETESSEQAKRQKIRNFYAPAKVPLSRPSRFAQYGYSAEKYYSDYNYREMITLRRNSVWQKFDDSGSNRPTKKRKLSDQSILNTKVSPLMLYRSPPRWHTDHAPPPITKSNYSDTLSSNRASGPQMQIIANFQSKQKLGARKHPSNQSRDSMNTFDGTPSTTTTRLVTKPEKIKVDNVETENAQGATAAISQTHQLPTSSPTLISSLPTRETTTTNPLTAETNSTLPTRPLKPISSVRVPELPPDEMRKLKGSMESRKGSGRASLPASSSTLNSGDQIRRNSLPPRKDGNIKKIMERMASSDASASSGHSEGFGLFPPFPETDSRIHSNANPKRQNTGFDWKSWGA</sequence>
<feature type="compositionally biased region" description="Polar residues" evidence="1">
    <location>
        <begin position="575"/>
        <end position="585"/>
    </location>
</feature>
<accession>A0A9P5U898</accession>
<dbReference type="OrthoDB" id="3215314at2759"/>
<evidence type="ECO:0000313" key="3">
    <source>
        <dbReference type="EMBL" id="KAF9069634.1"/>
    </source>
</evidence>
<feature type="compositionally biased region" description="Polar residues" evidence="1">
    <location>
        <begin position="454"/>
        <end position="473"/>
    </location>
</feature>
<feature type="signal peptide" evidence="2">
    <location>
        <begin position="1"/>
        <end position="19"/>
    </location>
</feature>
<dbReference type="AlphaFoldDB" id="A0A9P5U898"/>
<feature type="region of interest" description="Disordered" evidence="1">
    <location>
        <begin position="496"/>
        <end position="655"/>
    </location>
</feature>
<protein>
    <submittedName>
        <fullName evidence="3">Uncharacterized protein</fullName>
    </submittedName>
</protein>
<organism evidence="3 4">
    <name type="scientific">Rhodocollybia butyracea</name>
    <dbReference type="NCBI Taxonomy" id="206335"/>
    <lineage>
        <taxon>Eukaryota</taxon>
        <taxon>Fungi</taxon>
        <taxon>Dikarya</taxon>
        <taxon>Basidiomycota</taxon>
        <taxon>Agaricomycotina</taxon>
        <taxon>Agaricomycetes</taxon>
        <taxon>Agaricomycetidae</taxon>
        <taxon>Agaricales</taxon>
        <taxon>Marasmiineae</taxon>
        <taxon>Omphalotaceae</taxon>
        <taxon>Rhodocollybia</taxon>
    </lineage>
</organism>
<proteinExistence type="predicted"/>
<keyword evidence="4" id="KW-1185">Reference proteome</keyword>
<feature type="compositionally biased region" description="Polar residues" evidence="1">
    <location>
        <begin position="417"/>
        <end position="429"/>
    </location>
</feature>
<feature type="chain" id="PRO_5040411183" evidence="2">
    <location>
        <begin position="20"/>
        <end position="655"/>
    </location>
</feature>
<gene>
    <name evidence="3" type="ORF">BDP27DRAFT_1420757</name>
</gene>
<name>A0A9P5U898_9AGAR</name>
<feature type="compositionally biased region" description="Basic and acidic residues" evidence="1">
    <location>
        <begin position="594"/>
        <end position="605"/>
    </location>
</feature>
<dbReference type="EMBL" id="JADNRY010000048">
    <property type="protein sequence ID" value="KAF9069634.1"/>
    <property type="molecule type" value="Genomic_DNA"/>
</dbReference>